<sequence length="385" mass="42621">MRFLHTADWHLGKLFGQRYMTEDQRYVLEELVALAVDEDVQAVVIAGDVYDRAVPPAEAVALFDEVLAHLVGKGIAVLYIAGNHDSAARLDFGRELLAASGVYLRGCVRGEDAPVVLEDAAGPVYFSLLPFATPVEVRAAFQVPREEPLDFDAAMARQVQAARAQIPDGCRSVAVAHAFLAGGRSASSERPLSVGGTDQVRPAHFLPYSYTALGHLHGPQRAGAEKIRYAGSLLKYSFDEAAQKKGALVVELAADGAVETRFEALAPRHDVRIVRGTLEELRQADFDPLPHDDYVRVDLLDRATILNAYDKLTAIYPNLFALTRPNWQAAQAEELRLRPQAGEVSELALFRDFYEEMTRETFSPDQQKYLEAVLEEMAREEREEV</sequence>
<evidence type="ECO:0000256" key="3">
    <source>
        <dbReference type="ARBA" id="ARBA00013365"/>
    </source>
</evidence>
<dbReference type="Gene3D" id="3.60.21.10">
    <property type="match status" value="1"/>
</dbReference>
<evidence type="ECO:0000256" key="5">
    <source>
        <dbReference type="ARBA" id="ARBA00022801"/>
    </source>
</evidence>
<feature type="domain" description="Calcineurin-like phosphoesterase" evidence="8">
    <location>
        <begin position="1"/>
        <end position="93"/>
    </location>
</feature>
<evidence type="ECO:0000259" key="9">
    <source>
        <dbReference type="Pfam" id="PF12320"/>
    </source>
</evidence>
<keyword evidence="7" id="KW-0255">Endonuclease</keyword>
<dbReference type="InterPro" id="IPR004843">
    <property type="entry name" value="Calcineurin-like_PHP"/>
</dbReference>
<evidence type="ECO:0000313" key="10">
    <source>
        <dbReference type="EMBL" id="NMD97960.1"/>
    </source>
</evidence>
<keyword evidence="7" id="KW-0235">DNA replication</keyword>
<comment type="function">
    <text evidence="7">SbcCD cleaves DNA hairpin structures. These structures can inhibit DNA replication and are intermediates in certain DNA recombination reactions. The complex acts as a 3'-&gt;5' double strand exonuclease that can open hairpins. It also has a 5' single-strand endonuclease activity.</text>
</comment>
<dbReference type="InterPro" id="IPR026843">
    <property type="entry name" value="SbcD_C"/>
</dbReference>
<keyword evidence="7" id="KW-0233">DNA recombination</keyword>
<name>A0A848B171_9FIRM</name>
<evidence type="ECO:0000256" key="2">
    <source>
        <dbReference type="ARBA" id="ARBA00011322"/>
    </source>
</evidence>
<protein>
    <recommendedName>
        <fullName evidence="3 7">Nuclease SbcCD subunit D</fullName>
    </recommendedName>
</protein>
<comment type="caution">
    <text evidence="10">The sequence shown here is derived from an EMBL/GenBank/DDBJ whole genome shotgun (WGS) entry which is preliminary data.</text>
</comment>
<accession>A0A848B171</accession>
<dbReference type="EMBL" id="JABAFA010000001">
    <property type="protein sequence ID" value="NMD97960.1"/>
    <property type="molecule type" value="Genomic_DNA"/>
</dbReference>
<keyword evidence="6 7" id="KW-0269">Exonuclease</keyword>
<evidence type="ECO:0000256" key="1">
    <source>
        <dbReference type="ARBA" id="ARBA00010555"/>
    </source>
</evidence>
<dbReference type="InterPro" id="IPR041796">
    <property type="entry name" value="Mre11_N"/>
</dbReference>
<feature type="domain" description="Nuclease SbcCD subunit D C-terminal" evidence="9">
    <location>
        <begin position="268"/>
        <end position="358"/>
    </location>
</feature>
<dbReference type="CDD" id="cd00840">
    <property type="entry name" value="MPP_Mre11_N"/>
    <property type="match status" value="1"/>
</dbReference>
<dbReference type="Proteomes" id="UP000543804">
    <property type="component" value="Unassembled WGS sequence"/>
</dbReference>
<dbReference type="GO" id="GO:0006310">
    <property type="term" value="P:DNA recombination"/>
    <property type="evidence" value="ECO:0007669"/>
    <property type="project" value="UniProtKB-KW"/>
</dbReference>
<dbReference type="InterPro" id="IPR029052">
    <property type="entry name" value="Metallo-depent_PP-like"/>
</dbReference>
<dbReference type="SUPFAM" id="SSF56300">
    <property type="entry name" value="Metallo-dependent phosphatases"/>
    <property type="match status" value="1"/>
</dbReference>
<evidence type="ECO:0000256" key="6">
    <source>
        <dbReference type="ARBA" id="ARBA00022839"/>
    </source>
</evidence>
<dbReference type="RefSeq" id="WP_019543228.1">
    <property type="nucleotide sequence ID" value="NZ_JABAFA010000001.1"/>
</dbReference>
<dbReference type="GO" id="GO:0008408">
    <property type="term" value="F:3'-5' exonuclease activity"/>
    <property type="evidence" value="ECO:0007669"/>
    <property type="project" value="InterPro"/>
</dbReference>
<evidence type="ECO:0000259" key="8">
    <source>
        <dbReference type="Pfam" id="PF00149"/>
    </source>
</evidence>
<dbReference type="GO" id="GO:0006260">
    <property type="term" value="P:DNA replication"/>
    <property type="evidence" value="ECO:0007669"/>
    <property type="project" value="UniProtKB-KW"/>
</dbReference>
<dbReference type="Pfam" id="PF12320">
    <property type="entry name" value="SbcD_C"/>
    <property type="match status" value="1"/>
</dbReference>
<dbReference type="GO" id="GO:0004519">
    <property type="term" value="F:endonuclease activity"/>
    <property type="evidence" value="ECO:0007669"/>
    <property type="project" value="UniProtKB-KW"/>
</dbReference>
<evidence type="ECO:0000256" key="7">
    <source>
        <dbReference type="RuleBase" id="RU363069"/>
    </source>
</evidence>
<keyword evidence="11" id="KW-1185">Reference proteome</keyword>
<dbReference type="NCBIfam" id="TIGR00619">
    <property type="entry name" value="sbcd"/>
    <property type="match status" value="1"/>
</dbReference>
<keyword evidence="5 7" id="KW-0378">Hydrolase</keyword>
<evidence type="ECO:0000313" key="11">
    <source>
        <dbReference type="Proteomes" id="UP000543804"/>
    </source>
</evidence>
<dbReference type="Pfam" id="PF00149">
    <property type="entry name" value="Metallophos"/>
    <property type="match status" value="1"/>
</dbReference>
<organism evidence="10 11">
    <name type="scientific">Selenomonas bovis</name>
    <dbReference type="NCBI Taxonomy" id="416586"/>
    <lineage>
        <taxon>Bacteria</taxon>
        <taxon>Bacillati</taxon>
        <taxon>Bacillota</taxon>
        <taxon>Negativicutes</taxon>
        <taxon>Selenomonadales</taxon>
        <taxon>Selenomonadaceae</taxon>
        <taxon>Selenomonas</taxon>
    </lineage>
</organism>
<dbReference type="InterPro" id="IPR004593">
    <property type="entry name" value="SbcD"/>
</dbReference>
<dbReference type="AlphaFoldDB" id="A0A848B171"/>
<proteinExistence type="inferred from homology"/>
<evidence type="ECO:0000256" key="4">
    <source>
        <dbReference type="ARBA" id="ARBA00022722"/>
    </source>
</evidence>
<reference evidence="10 11" key="1">
    <citation type="submission" date="2020-04" db="EMBL/GenBank/DDBJ databases">
        <authorList>
            <person name="Hitch T.C.A."/>
            <person name="Wylensek D."/>
            <person name="Clavel T."/>
        </authorList>
    </citation>
    <scope>NUCLEOTIDE SEQUENCE [LARGE SCALE GENOMIC DNA]</scope>
    <source>
        <strain evidence="10 11">PG-130-P53-12</strain>
    </source>
</reference>
<gene>
    <name evidence="7" type="primary">sbcD</name>
    <name evidence="10" type="ORF">HF878_00470</name>
</gene>
<comment type="similarity">
    <text evidence="1 7">Belongs to the SbcD family.</text>
</comment>
<keyword evidence="4 7" id="KW-0540">Nuclease</keyword>
<comment type="subunit">
    <text evidence="2 7">Heterodimer of SbcC and SbcD.</text>
</comment>
<dbReference type="PANTHER" id="PTHR30337">
    <property type="entry name" value="COMPONENT OF ATP-DEPENDENT DSDNA EXONUCLEASE"/>
    <property type="match status" value="1"/>
</dbReference>
<dbReference type="InterPro" id="IPR050535">
    <property type="entry name" value="DNA_Repair-Maintenance_Comp"/>
</dbReference>
<dbReference type="PANTHER" id="PTHR30337:SF0">
    <property type="entry name" value="NUCLEASE SBCCD SUBUNIT D"/>
    <property type="match status" value="1"/>
</dbReference>